<dbReference type="Proteomes" id="UP000048289">
    <property type="component" value="Unassembled WGS sequence"/>
</dbReference>
<evidence type="ECO:0000313" key="6">
    <source>
        <dbReference type="Proteomes" id="UP000046680"/>
    </source>
</evidence>
<reference evidence="4" key="1">
    <citation type="submission" date="2015-03" db="EMBL/GenBank/DDBJ databases">
        <authorList>
            <consortium name="Pathogen Informatics"/>
            <person name="Murphy D."/>
        </authorList>
    </citation>
    <scope>NUCLEOTIDE SEQUENCE</scope>
    <source>
        <strain evidence="4">N09902308</strain>
    </source>
</reference>
<evidence type="ECO:0000313" key="2">
    <source>
        <dbReference type="EMBL" id="CFR68440.1"/>
    </source>
</evidence>
<proteinExistence type="predicted"/>
<name>A0A655IDS6_MYCTX</name>
<evidence type="ECO:0000313" key="4">
    <source>
        <dbReference type="EMBL" id="COX33614.1"/>
    </source>
</evidence>
<evidence type="ECO:0000313" key="3">
    <source>
        <dbReference type="EMBL" id="COV81157.1"/>
    </source>
</evidence>
<dbReference type="EMBL" id="CHKL01000048">
    <property type="protein sequence ID" value="COV81157.1"/>
    <property type="molecule type" value="Genomic_DNA"/>
</dbReference>
<dbReference type="EMBL" id="CGCX01000151">
    <property type="protein sequence ID" value="CFR68440.1"/>
    <property type="molecule type" value="Genomic_DNA"/>
</dbReference>
<protein>
    <submittedName>
        <fullName evidence="3">Uncharacterized protein</fullName>
    </submittedName>
</protein>
<evidence type="ECO:0000313" key="5">
    <source>
        <dbReference type="Proteomes" id="UP000039021"/>
    </source>
</evidence>
<dbReference type="EMBL" id="CSBK01000385">
    <property type="protein sequence ID" value="COX33614.1"/>
    <property type="molecule type" value="Genomic_DNA"/>
</dbReference>
<evidence type="ECO:0000313" key="7">
    <source>
        <dbReference type="Proteomes" id="UP000048289"/>
    </source>
</evidence>
<accession>A0A655IDS6</accession>
<sequence length="86" mass="9264">MRRVSCASTRSMSRSRGCSAAARIAGSVISWKTIRFTGMRGLRVSSRCQAIASPSRSPSVARYSSSTSLSRPLSSLTVLRFSGLMM</sequence>
<dbReference type="Proteomes" id="UP000039021">
    <property type="component" value="Unassembled WGS sequence"/>
</dbReference>
<reference evidence="5 6" key="2">
    <citation type="submission" date="2015-03" db="EMBL/GenBank/DDBJ databases">
        <authorList>
            <consortium name="Pathogen Informatics"/>
        </authorList>
    </citation>
    <scope>NUCLEOTIDE SEQUENCE [LARGE SCALE GENOMIC DNA]</scope>
    <source>
        <strain evidence="2 6">C09601061</strain>
        <strain evidence="1 7">G09901357</strain>
        <strain evidence="5">N09902308</strain>
        <strain evidence="3 8">P00601463</strain>
    </source>
</reference>
<dbReference type="Proteomes" id="UP000048600">
    <property type="component" value="Unassembled WGS sequence"/>
</dbReference>
<dbReference type="Proteomes" id="UP000046680">
    <property type="component" value="Unassembled WGS sequence"/>
</dbReference>
<evidence type="ECO:0000313" key="1">
    <source>
        <dbReference type="EMBL" id="CFE41279.1"/>
    </source>
</evidence>
<gene>
    <name evidence="2" type="ORF">ERS007657_00655</name>
    <name evidence="1" type="ORF">ERS007681_02842</name>
    <name evidence="4" type="ORF">ERS007739_01104</name>
    <name evidence="3" type="ORF">ERS007741_00707</name>
</gene>
<organism evidence="3 8">
    <name type="scientific">Mycobacterium tuberculosis</name>
    <dbReference type="NCBI Taxonomy" id="1773"/>
    <lineage>
        <taxon>Bacteria</taxon>
        <taxon>Bacillati</taxon>
        <taxon>Actinomycetota</taxon>
        <taxon>Actinomycetes</taxon>
        <taxon>Mycobacteriales</taxon>
        <taxon>Mycobacteriaceae</taxon>
        <taxon>Mycobacterium</taxon>
        <taxon>Mycobacterium tuberculosis complex</taxon>
    </lineage>
</organism>
<dbReference type="EMBL" id="CFOE01000418">
    <property type="protein sequence ID" value="CFE41279.1"/>
    <property type="molecule type" value="Genomic_DNA"/>
</dbReference>
<evidence type="ECO:0000313" key="8">
    <source>
        <dbReference type="Proteomes" id="UP000048600"/>
    </source>
</evidence>
<dbReference type="AlphaFoldDB" id="A0A655IDS6"/>